<accession>A0ABN7UQ79</accession>
<organism evidence="1 2">
    <name type="scientific">Gigaspora margarita</name>
    <dbReference type="NCBI Taxonomy" id="4874"/>
    <lineage>
        <taxon>Eukaryota</taxon>
        <taxon>Fungi</taxon>
        <taxon>Fungi incertae sedis</taxon>
        <taxon>Mucoromycota</taxon>
        <taxon>Glomeromycotina</taxon>
        <taxon>Glomeromycetes</taxon>
        <taxon>Diversisporales</taxon>
        <taxon>Gigasporaceae</taxon>
        <taxon>Gigaspora</taxon>
    </lineage>
</organism>
<name>A0ABN7UQ79_GIGMA</name>
<keyword evidence="2" id="KW-1185">Reference proteome</keyword>
<protein>
    <submittedName>
        <fullName evidence="1">36353_t:CDS:1</fullName>
    </submittedName>
</protein>
<dbReference type="EMBL" id="CAJVQB010005009">
    <property type="protein sequence ID" value="CAG8650989.1"/>
    <property type="molecule type" value="Genomic_DNA"/>
</dbReference>
<feature type="non-terminal residue" evidence="1">
    <location>
        <position position="95"/>
    </location>
</feature>
<evidence type="ECO:0000313" key="2">
    <source>
        <dbReference type="Proteomes" id="UP000789901"/>
    </source>
</evidence>
<comment type="caution">
    <text evidence="1">The sequence shown here is derived from an EMBL/GenBank/DDBJ whole genome shotgun (WGS) entry which is preliminary data.</text>
</comment>
<dbReference type="Proteomes" id="UP000789901">
    <property type="component" value="Unassembled WGS sequence"/>
</dbReference>
<proteinExistence type="predicted"/>
<gene>
    <name evidence="1" type="ORF">GMARGA_LOCUS9352</name>
</gene>
<evidence type="ECO:0000313" key="1">
    <source>
        <dbReference type="EMBL" id="CAG8650989.1"/>
    </source>
</evidence>
<reference evidence="1 2" key="1">
    <citation type="submission" date="2021-06" db="EMBL/GenBank/DDBJ databases">
        <authorList>
            <person name="Kallberg Y."/>
            <person name="Tangrot J."/>
            <person name="Rosling A."/>
        </authorList>
    </citation>
    <scope>NUCLEOTIDE SEQUENCE [LARGE SCALE GENOMIC DNA]</scope>
    <source>
        <strain evidence="1 2">120-4 pot B 10/14</strain>
    </source>
</reference>
<sequence>MSQIAFGLVVSGLDNVGLLAICIVGSKASGIDNVGGSVYRSIDSRLFGLDNADRFINRDVGTWDLCFDLNPLYKLVAGSILAGRENATVSEESIE</sequence>